<evidence type="ECO:0000313" key="2">
    <source>
        <dbReference type="Proteomes" id="UP001626550"/>
    </source>
</evidence>
<reference evidence="1 2" key="1">
    <citation type="submission" date="2024-11" db="EMBL/GenBank/DDBJ databases">
        <title>Adaptive evolution of stress response genes in parasites aligns with host niche diversity.</title>
        <authorList>
            <person name="Hahn C."/>
            <person name="Resl P."/>
        </authorList>
    </citation>
    <scope>NUCLEOTIDE SEQUENCE [LARGE SCALE GENOMIC DNA]</scope>
    <source>
        <strain evidence="1">EGGRZ-B1_66</strain>
        <tissue evidence="1">Body</tissue>
    </source>
</reference>
<keyword evidence="2" id="KW-1185">Reference proteome</keyword>
<organism evidence="1 2">
    <name type="scientific">Cichlidogyrus casuarinus</name>
    <dbReference type="NCBI Taxonomy" id="1844966"/>
    <lineage>
        <taxon>Eukaryota</taxon>
        <taxon>Metazoa</taxon>
        <taxon>Spiralia</taxon>
        <taxon>Lophotrochozoa</taxon>
        <taxon>Platyhelminthes</taxon>
        <taxon>Monogenea</taxon>
        <taxon>Monopisthocotylea</taxon>
        <taxon>Dactylogyridea</taxon>
        <taxon>Ancyrocephalidae</taxon>
        <taxon>Cichlidogyrus</taxon>
    </lineage>
</organism>
<protein>
    <submittedName>
        <fullName evidence="1">Uncharacterized protein</fullName>
    </submittedName>
</protein>
<evidence type="ECO:0000313" key="1">
    <source>
        <dbReference type="EMBL" id="KAL3320135.1"/>
    </source>
</evidence>
<comment type="caution">
    <text evidence="1">The sequence shown here is derived from an EMBL/GenBank/DDBJ whole genome shotgun (WGS) entry which is preliminary data.</text>
</comment>
<proteinExistence type="predicted"/>
<dbReference type="AlphaFoldDB" id="A0ABD2QL16"/>
<sequence>MIISRKLTRPSYLWRIYRIFSHLCLAELGDYNLYTKRASFKDDGILKQFLPQSTLDESDPAQEPSDISEDIQVRLQICSRNITYNAKLD</sequence>
<name>A0ABD2QL16_9PLAT</name>
<dbReference type="Proteomes" id="UP001626550">
    <property type="component" value="Unassembled WGS sequence"/>
</dbReference>
<dbReference type="EMBL" id="JBJKFK010000073">
    <property type="protein sequence ID" value="KAL3320135.1"/>
    <property type="molecule type" value="Genomic_DNA"/>
</dbReference>
<accession>A0ABD2QL16</accession>
<gene>
    <name evidence="1" type="ORF">Ciccas_001167</name>
</gene>